<accession>A0ABX8SKI0</accession>
<protein>
    <recommendedName>
        <fullName evidence="3">SPOR domain-containing protein</fullName>
    </recommendedName>
</protein>
<dbReference type="Proteomes" id="UP000824504">
    <property type="component" value="Chromosome"/>
</dbReference>
<name>A0ABX8SKI0_9ACTN</name>
<evidence type="ECO:0000313" key="2">
    <source>
        <dbReference type="Proteomes" id="UP000824504"/>
    </source>
</evidence>
<evidence type="ECO:0000313" key="1">
    <source>
        <dbReference type="EMBL" id="QXT63851.1"/>
    </source>
</evidence>
<organism evidence="1 2">
    <name type="scientific">Tessaracoccus palaemonis</name>
    <dbReference type="NCBI Taxonomy" id="2829499"/>
    <lineage>
        <taxon>Bacteria</taxon>
        <taxon>Bacillati</taxon>
        <taxon>Actinomycetota</taxon>
        <taxon>Actinomycetes</taxon>
        <taxon>Propionibacteriales</taxon>
        <taxon>Propionibacteriaceae</taxon>
        <taxon>Tessaracoccus</taxon>
    </lineage>
</organism>
<dbReference type="RefSeq" id="WP_219083778.1">
    <property type="nucleotide sequence ID" value="NZ_CP079216.1"/>
</dbReference>
<reference evidence="1 2" key="1">
    <citation type="submission" date="2021-07" db="EMBL/GenBank/DDBJ databases">
        <title>complete genome sequencing of Tessaracoccus sp.J1M15.</title>
        <authorList>
            <person name="Bae J.-W."/>
            <person name="Kim D.-y."/>
        </authorList>
    </citation>
    <scope>NUCLEOTIDE SEQUENCE [LARGE SCALE GENOMIC DNA]</scope>
    <source>
        <strain evidence="1 2">J1M15</strain>
    </source>
</reference>
<proteinExistence type="predicted"/>
<keyword evidence="2" id="KW-1185">Reference proteome</keyword>
<gene>
    <name evidence="1" type="ORF">KDB89_05135</name>
</gene>
<dbReference type="EMBL" id="CP079216">
    <property type="protein sequence ID" value="QXT63851.1"/>
    <property type="molecule type" value="Genomic_DNA"/>
</dbReference>
<evidence type="ECO:0008006" key="3">
    <source>
        <dbReference type="Google" id="ProtNLM"/>
    </source>
</evidence>
<sequence>MKTRRRKARHIPRATVCLPRALRLRLLAVAAAVAVVLGGCVPNAESRGRLDLVEAYTTQTDPDWPYLDASDETSSVCGNVTNCVQAVGNQYLVLLKFGTVAEAAEYAATLGDAGYQVDPLVIHFNGTQLPVDVRRDVISSVEQINADSPD</sequence>